<accession>A0A914CWV9</accession>
<sequence length="99" mass="11188">VKSTTKYPVMVEIHGGGLITGSSRMWDNGIVRNFVSQGIVFVSIDYRMGWLGFFTTFTDDFPPNLGMLDQWGFEQDNDFGAISWWAFGISTYLFAVVTK</sequence>
<protein>
    <submittedName>
        <fullName evidence="5">Carboxylesterase type B domain-containing protein</fullName>
    </submittedName>
</protein>
<evidence type="ECO:0000313" key="4">
    <source>
        <dbReference type="Proteomes" id="UP000887540"/>
    </source>
</evidence>
<dbReference type="PANTHER" id="PTHR43142:SF1">
    <property type="entry name" value="CARBOXYLIC ESTER HYDROLASE"/>
    <property type="match status" value="1"/>
</dbReference>
<dbReference type="InterPro" id="IPR002018">
    <property type="entry name" value="CarbesteraseB"/>
</dbReference>
<reference evidence="5" key="1">
    <citation type="submission" date="2022-11" db="UniProtKB">
        <authorList>
            <consortium name="WormBaseParasite"/>
        </authorList>
    </citation>
    <scope>IDENTIFICATION</scope>
</reference>
<dbReference type="AlphaFoldDB" id="A0A914CWV9"/>
<dbReference type="InterPro" id="IPR029058">
    <property type="entry name" value="AB_hydrolase_fold"/>
</dbReference>
<dbReference type="Gene3D" id="3.40.50.1820">
    <property type="entry name" value="alpha/beta hydrolase"/>
    <property type="match status" value="1"/>
</dbReference>
<name>A0A914CWV9_9BILA</name>
<proteinExistence type="inferred from homology"/>
<dbReference type="SUPFAM" id="SSF53474">
    <property type="entry name" value="alpha/beta-Hydrolases"/>
    <property type="match status" value="1"/>
</dbReference>
<keyword evidence="4" id="KW-1185">Reference proteome</keyword>
<evidence type="ECO:0000313" key="5">
    <source>
        <dbReference type="WBParaSite" id="ACRNAN_scaffold15742.g33099.t1"/>
    </source>
</evidence>
<dbReference type="PANTHER" id="PTHR43142">
    <property type="entry name" value="CARBOXYLIC ESTER HYDROLASE"/>
    <property type="match status" value="1"/>
</dbReference>
<dbReference type="WBParaSite" id="ACRNAN_scaffold15742.g33099.t1">
    <property type="protein sequence ID" value="ACRNAN_scaffold15742.g33099.t1"/>
    <property type="gene ID" value="ACRNAN_scaffold15742.g33099"/>
</dbReference>
<evidence type="ECO:0000259" key="3">
    <source>
        <dbReference type="Pfam" id="PF00135"/>
    </source>
</evidence>
<comment type="similarity">
    <text evidence="1">Belongs to the type-B carboxylesterase/lipase family.</text>
</comment>
<feature type="domain" description="Carboxylesterase type B" evidence="3">
    <location>
        <begin position="3"/>
        <end position="70"/>
    </location>
</feature>
<dbReference type="GO" id="GO:0016787">
    <property type="term" value="F:hydrolase activity"/>
    <property type="evidence" value="ECO:0007669"/>
    <property type="project" value="UniProtKB-KW"/>
</dbReference>
<evidence type="ECO:0000256" key="1">
    <source>
        <dbReference type="ARBA" id="ARBA00005964"/>
    </source>
</evidence>
<organism evidence="4 5">
    <name type="scientific">Acrobeloides nanus</name>
    <dbReference type="NCBI Taxonomy" id="290746"/>
    <lineage>
        <taxon>Eukaryota</taxon>
        <taxon>Metazoa</taxon>
        <taxon>Ecdysozoa</taxon>
        <taxon>Nematoda</taxon>
        <taxon>Chromadorea</taxon>
        <taxon>Rhabditida</taxon>
        <taxon>Tylenchina</taxon>
        <taxon>Cephalobomorpha</taxon>
        <taxon>Cephaloboidea</taxon>
        <taxon>Cephalobidae</taxon>
        <taxon>Acrobeloides</taxon>
    </lineage>
</organism>
<evidence type="ECO:0000256" key="2">
    <source>
        <dbReference type="ARBA" id="ARBA00022801"/>
    </source>
</evidence>
<keyword evidence="2" id="KW-0378">Hydrolase</keyword>
<dbReference type="Proteomes" id="UP000887540">
    <property type="component" value="Unplaced"/>
</dbReference>
<dbReference type="Pfam" id="PF00135">
    <property type="entry name" value="COesterase"/>
    <property type="match status" value="1"/>
</dbReference>